<dbReference type="Pfam" id="PF00232">
    <property type="entry name" value="Glyco_hydro_1"/>
    <property type="match status" value="1"/>
</dbReference>
<dbReference type="InterPro" id="IPR033132">
    <property type="entry name" value="GH_1_N_CS"/>
</dbReference>
<organism evidence="4 5">
    <name type="scientific">Helianthus annuus</name>
    <name type="common">Common sunflower</name>
    <dbReference type="NCBI Taxonomy" id="4232"/>
    <lineage>
        <taxon>Eukaryota</taxon>
        <taxon>Viridiplantae</taxon>
        <taxon>Streptophyta</taxon>
        <taxon>Embryophyta</taxon>
        <taxon>Tracheophyta</taxon>
        <taxon>Spermatophyta</taxon>
        <taxon>Magnoliopsida</taxon>
        <taxon>eudicotyledons</taxon>
        <taxon>Gunneridae</taxon>
        <taxon>Pentapetalae</taxon>
        <taxon>asterids</taxon>
        <taxon>campanulids</taxon>
        <taxon>Asterales</taxon>
        <taxon>Asteraceae</taxon>
        <taxon>Asteroideae</taxon>
        <taxon>Heliantheae alliance</taxon>
        <taxon>Heliantheae</taxon>
        <taxon>Helianthus</taxon>
    </lineage>
</organism>
<gene>
    <name evidence="4" type="ORF">HannXRQ_Chr15g0476361</name>
</gene>
<dbReference type="InterPro" id="IPR017853">
    <property type="entry name" value="GH"/>
</dbReference>
<accession>A0A251S836</accession>
<comment type="similarity">
    <text evidence="1">Belongs to the glycosyl hydrolase 1 family.</text>
</comment>
<evidence type="ECO:0000256" key="2">
    <source>
        <dbReference type="ARBA" id="ARBA00022801"/>
    </source>
</evidence>
<dbReference type="EMBL" id="CM007904">
    <property type="protein sequence ID" value="OTF94828.1"/>
    <property type="molecule type" value="Genomic_DNA"/>
</dbReference>
<keyword evidence="3" id="KW-0812">Transmembrane</keyword>
<dbReference type="SUPFAM" id="SSF51445">
    <property type="entry name" value="(Trans)glycosidases"/>
    <property type="match status" value="1"/>
</dbReference>
<keyword evidence="5" id="KW-1185">Reference proteome</keyword>
<dbReference type="PROSITE" id="PS00653">
    <property type="entry name" value="GLYCOSYL_HYDROL_F1_2"/>
    <property type="match status" value="1"/>
</dbReference>
<name>A0A251S836_HELAN</name>
<sequence length="163" mass="18935">MFIHSPPKHSSKFKQNTFMNPIILILSLLITSCMFFRSESTSRSDFPHGFTFGTASSAFQFEGAVDEGNKGVSIWDTFSRIPANGVYWILAMRIRWLINIIDLRLVFCLILWKIKLYDFEECFWRLIDVCDDQCISLLEEFSRDPEPIVAQNCEVSLNTLDFE</sequence>
<dbReference type="STRING" id="4232.A0A251S836"/>
<evidence type="ECO:0000256" key="1">
    <source>
        <dbReference type="ARBA" id="ARBA00010838"/>
    </source>
</evidence>
<dbReference type="GO" id="GO:0005975">
    <property type="term" value="P:carbohydrate metabolic process"/>
    <property type="evidence" value="ECO:0007669"/>
    <property type="project" value="InterPro"/>
</dbReference>
<keyword evidence="3" id="KW-0472">Membrane</keyword>
<dbReference type="Proteomes" id="UP000215914">
    <property type="component" value="Chromosome 15"/>
</dbReference>
<evidence type="ECO:0000313" key="5">
    <source>
        <dbReference type="Proteomes" id="UP000215914"/>
    </source>
</evidence>
<protein>
    <submittedName>
        <fullName evidence="4">Putative glycoside hydrolase family 1</fullName>
    </submittedName>
</protein>
<dbReference type="InterPro" id="IPR001360">
    <property type="entry name" value="Glyco_hydro_1"/>
</dbReference>
<keyword evidence="3" id="KW-1133">Transmembrane helix</keyword>
<evidence type="ECO:0000256" key="3">
    <source>
        <dbReference type="SAM" id="Phobius"/>
    </source>
</evidence>
<dbReference type="GO" id="GO:0004553">
    <property type="term" value="F:hydrolase activity, hydrolyzing O-glycosyl compounds"/>
    <property type="evidence" value="ECO:0007669"/>
    <property type="project" value="InterPro"/>
</dbReference>
<feature type="transmembrane region" description="Helical" evidence="3">
    <location>
        <begin position="18"/>
        <end position="36"/>
    </location>
</feature>
<dbReference type="InParanoid" id="A0A251S836"/>
<dbReference type="AlphaFoldDB" id="A0A251S836"/>
<proteinExistence type="inferred from homology"/>
<reference evidence="5" key="1">
    <citation type="journal article" date="2017" name="Nature">
        <title>The sunflower genome provides insights into oil metabolism, flowering and Asterid evolution.</title>
        <authorList>
            <person name="Badouin H."/>
            <person name="Gouzy J."/>
            <person name="Grassa C.J."/>
            <person name="Murat F."/>
            <person name="Staton S.E."/>
            <person name="Cottret L."/>
            <person name="Lelandais-Briere C."/>
            <person name="Owens G.L."/>
            <person name="Carrere S."/>
            <person name="Mayjonade B."/>
            <person name="Legrand L."/>
            <person name="Gill N."/>
            <person name="Kane N.C."/>
            <person name="Bowers J.E."/>
            <person name="Hubner S."/>
            <person name="Bellec A."/>
            <person name="Berard A."/>
            <person name="Berges H."/>
            <person name="Blanchet N."/>
            <person name="Boniface M.C."/>
            <person name="Brunel D."/>
            <person name="Catrice O."/>
            <person name="Chaidir N."/>
            <person name="Claudel C."/>
            <person name="Donnadieu C."/>
            <person name="Faraut T."/>
            <person name="Fievet G."/>
            <person name="Helmstetter N."/>
            <person name="King M."/>
            <person name="Knapp S.J."/>
            <person name="Lai Z."/>
            <person name="Le Paslier M.C."/>
            <person name="Lippi Y."/>
            <person name="Lorenzon L."/>
            <person name="Mandel J.R."/>
            <person name="Marage G."/>
            <person name="Marchand G."/>
            <person name="Marquand E."/>
            <person name="Bret-Mestries E."/>
            <person name="Morien E."/>
            <person name="Nambeesan S."/>
            <person name="Nguyen T."/>
            <person name="Pegot-Espagnet P."/>
            <person name="Pouilly N."/>
            <person name="Raftis F."/>
            <person name="Sallet E."/>
            <person name="Schiex T."/>
            <person name="Thomas J."/>
            <person name="Vandecasteele C."/>
            <person name="Vares D."/>
            <person name="Vear F."/>
            <person name="Vautrin S."/>
            <person name="Crespi M."/>
            <person name="Mangin B."/>
            <person name="Burke J.M."/>
            <person name="Salse J."/>
            <person name="Munos S."/>
            <person name="Vincourt P."/>
            <person name="Rieseberg L.H."/>
            <person name="Langlade N.B."/>
        </authorList>
    </citation>
    <scope>NUCLEOTIDE SEQUENCE [LARGE SCALE GENOMIC DNA]</scope>
    <source>
        <strain evidence="5">cv. SF193</strain>
    </source>
</reference>
<keyword evidence="2 4" id="KW-0378">Hydrolase</keyword>
<evidence type="ECO:0000313" key="4">
    <source>
        <dbReference type="EMBL" id="OTF94828.1"/>
    </source>
</evidence>
<dbReference type="Gene3D" id="3.20.20.80">
    <property type="entry name" value="Glycosidases"/>
    <property type="match status" value="1"/>
</dbReference>